<accession>A0A7W5FGV8</accession>
<gene>
    <name evidence="2" type="ORF">FHR83_005524</name>
</gene>
<organism evidence="2 3">
    <name type="scientific">Actinoplanes campanulatus</name>
    <dbReference type="NCBI Taxonomy" id="113559"/>
    <lineage>
        <taxon>Bacteria</taxon>
        <taxon>Bacillati</taxon>
        <taxon>Actinomycetota</taxon>
        <taxon>Actinomycetes</taxon>
        <taxon>Micromonosporales</taxon>
        <taxon>Micromonosporaceae</taxon>
        <taxon>Actinoplanes</taxon>
    </lineage>
</organism>
<evidence type="ECO:0000256" key="1">
    <source>
        <dbReference type="SAM" id="Phobius"/>
    </source>
</evidence>
<keyword evidence="1" id="KW-1133">Transmembrane helix</keyword>
<dbReference type="AlphaFoldDB" id="A0A7W5FGV8"/>
<dbReference type="EMBL" id="JACHXF010000012">
    <property type="protein sequence ID" value="MBB3097840.1"/>
    <property type="molecule type" value="Genomic_DNA"/>
</dbReference>
<evidence type="ECO:0000313" key="3">
    <source>
        <dbReference type="Proteomes" id="UP000590749"/>
    </source>
</evidence>
<keyword evidence="3" id="KW-1185">Reference proteome</keyword>
<name>A0A7W5FGV8_9ACTN</name>
<keyword evidence="1" id="KW-0472">Membrane</keyword>
<dbReference type="RefSeq" id="WP_183223302.1">
    <property type="nucleotide sequence ID" value="NZ_BMPW01000019.1"/>
</dbReference>
<feature type="transmembrane region" description="Helical" evidence="1">
    <location>
        <begin position="32"/>
        <end position="49"/>
    </location>
</feature>
<proteinExistence type="predicted"/>
<reference evidence="2 3" key="1">
    <citation type="submission" date="2020-08" db="EMBL/GenBank/DDBJ databases">
        <title>Genomic Encyclopedia of Type Strains, Phase III (KMG-III): the genomes of soil and plant-associated and newly described type strains.</title>
        <authorList>
            <person name="Whitman W."/>
        </authorList>
    </citation>
    <scope>NUCLEOTIDE SEQUENCE [LARGE SCALE GENOMIC DNA]</scope>
    <source>
        <strain evidence="2 3">CECT 3287</strain>
    </source>
</reference>
<sequence length="92" mass="9869">MKASTGAGLGLPALISAFSALAWTGVFQWNAMFSLMLLSIVALVLMNTIPQDSADRRRLWEAALKHLAIRKMIQTALPDTAVDGGTTLSKPQ</sequence>
<protein>
    <submittedName>
        <fullName evidence="2">Uncharacterized protein</fullName>
    </submittedName>
</protein>
<dbReference type="Proteomes" id="UP000590749">
    <property type="component" value="Unassembled WGS sequence"/>
</dbReference>
<comment type="caution">
    <text evidence="2">The sequence shown here is derived from an EMBL/GenBank/DDBJ whole genome shotgun (WGS) entry which is preliminary data.</text>
</comment>
<keyword evidence="1" id="KW-0812">Transmembrane</keyword>
<evidence type="ECO:0000313" key="2">
    <source>
        <dbReference type="EMBL" id="MBB3097840.1"/>
    </source>
</evidence>